<dbReference type="Gene3D" id="3.40.50.2000">
    <property type="entry name" value="Glycogen Phosphorylase B"/>
    <property type="match status" value="2"/>
</dbReference>
<dbReference type="CDD" id="cd03789">
    <property type="entry name" value="GT9_LPS_heptosyltransferase"/>
    <property type="match status" value="1"/>
</dbReference>
<dbReference type="RefSeq" id="WP_292298862.1">
    <property type="nucleotide sequence ID" value="NZ_JBBMEU010000056.1"/>
</dbReference>
<dbReference type="SUPFAM" id="SSF53756">
    <property type="entry name" value="UDP-Glycosyltransferase/glycogen phosphorylase"/>
    <property type="match status" value="1"/>
</dbReference>
<dbReference type="EMBL" id="JBBMEU010000056">
    <property type="protein sequence ID" value="MEQ2422843.1"/>
    <property type="molecule type" value="Genomic_DNA"/>
</dbReference>
<keyword evidence="2" id="KW-0808">Transferase</keyword>
<accession>A0ABV1CXH3</accession>
<dbReference type="Pfam" id="PF01075">
    <property type="entry name" value="Glyco_transf_9"/>
    <property type="match status" value="1"/>
</dbReference>
<comment type="caution">
    <text evidence="3">The sequence shown here is derived from an EMBL/GenBank/DDBJ whole genome shotgun (WGS) entry which is preliminary data.</text>
</comment>
<organism evidence="3 4">
    <name type="scientific">Megasphaera intestinihominis</name>
    <dbReference type="NCBI Taxonomy" id="3133159"/>
    <lineage>
        <taxon>Bacteria</taxon>
        <taxon>Bacillati</taxon>
        <taxon>Bacillota</taxon>
        <taxon>Negativicutes</taxon>
        <taxon>Veillonellales</taxon>
        <taxon>Veillonellaceae</taxon>
        <taxon>Megasphaera</taxon>
    </lineage>
</organism>
<dbReference type="PANTHER" id="PTHR30160">
    <property type="entry name" value="TETRAACYLDISACCHARIDE 4'-KINASE-RELATED"/>
    <property type="match status" value="1"/>
</dbReference>
<dbReference type="InterPro" id="IPR002201">
    <property type="entry name" value="Glyco_trans_9"/>
</dbReference>
<keyword evidence="1" id="KW-0328">Glycosyltransferase</keyword>
<name>A0ABV1CXH3_9FIRM</name>
<evidence type="ECO:0000313" key="4">
    <source>
        <dbReference type="Proteomes" id="UP001433088"/>
    </source>
</evidence>
<dbReference type="InterPro" id="IPR051199">
    <property type="entry name" value="LPS_LOS_Heptosyltrfase"/>
</dbReference>
<dbReference type="Proteomes" id="UP001433088">
    <property type="component" value="Unassembled WGS sequence"/>
</dbReference>
<evidence type="ECO:0000256" key="2">
    <source>
        <dbReference type="ARBA" id="ARBA00022679"/>
    </source>
</evidence>
<evidence type="ECO:0000313" key="3">
    <source>
        <dbReference type="EMBL" id="MEQ2422843.1"/>
    </source>
</evidence>
<sequence>MSHIKIFIDGIMHLGDMIMSSSVIPVLKKAYPDSEIIYLATANLAYVASFFEGIDQVIPYTYQSKGGYMDVYRMGKMLRKYNFDIGISLDPRERVTLMKWFAHIPIRISMEQALGWKLGWEKWFYTNDLSFSDGWNYKEHRMSESFQHLMCLYTNDSEMKFIPPSFRPSSNVDMQTATQLLKPAGNDKKKIAFCVATTDGFKDWPSDKFSVIADWLIEKYNSVIIMTGIPKHTNKVYQIIEYMNHKDSCINVVGKTSFSELIALFRQIDLVLTLDTGTSHIAGAAGCPVITIFTHNSPAIYKPAGEYTGAVSAYLPCSGKHICIGPRKCKKNDCVEAVTVSMVQKEISRIMEMI</sequence>
<reference evidence="3 4" key="1">
    <citation type="submission" date="2024-03" db="EMBL/GenBank/DDBJ databases">
        <title>Human intestinal bacterial collection.</title>
        <authorList>
            <person name="Pauvert C."/>
            <person name="Hitch T.C.A."/>
            <person name="Clavel T."/>
        </authorList>
    </citation>
    <scope>NUCLEOTIDE SEQUENCE [LARGE SCALE GENOMIC DNA]</scope>
    <source>
        <strain evidence="3 4">CLA-AA-H81</strain>
    </source>
</reference>
<protein>
    <submittedName>
        <fullName evidence="3">Glycosyltransferase family 9 protein</fullName>
    </submittedName>
</protein>
<evidence type="ECO:0000256" key="1">
    <source>
        <dbReference type="ARBA" id="ARBA00022676"/>
    </source>
</evidence>
<dbReference type="PANTHER" id="PTHR30160:SF7">
    <property type="entry name" value="ADP-HEPTOSE--LPS HEPTOSYLTRANSFERASE 2"/>
    <property type="match status" value="1"/>
</dbReference>
<proteinExistence type="predicted"/>
<gene>
    <name evidence="3" type="ORF">WMO23_08910</name>
</gene>
<keyword evidence="4" id="KW-1185">Reference proteome</keyword>